<evidence type="ECO:0000313" key="2">
    <source>
        <dbReference type="Proteomes" id="UP000280955"/>
    </source>
</evidence>
<dbReference type="EMBL" id="RBLJ01000005">
    <property type="protein sequence ID" value="RKS54497.1"/>
    <property type="molecule type" value="Genomic_DNA"/>
</dbReference>
<comment type="caution">
    <text evidence="1">The sequence shown here is derived from an EMBL/GenBank/DDBJ whole genome shotgun (WGS) entry which is preliminary data.</text>
</comment>
<name>A0ABX9SIH6_9GAMM</name>
<protein>
    <submittedName>
        <fullName evidence="1">Inclusion body protein</fullName>
    </submittedName>
</protein>
<gene>
    <name evidence="1" type="ORF">BDD30_4072</name>
</gene>
<reference evidence="1 2" key="1">
    <citation type="submission" date="2018-10" db="EMBL/GenBank/DDBJ databases">
        <title>Genomic Encyclopedia of Archaeal and Bacterial Type Strains, Phase II (KMG-II): from individual species to whole genera.</title>
        <authorList>
            <person name="Goeker M."/>
        </authorList>
    </citation>
    <scope>NUCLEOTIDE SEQUENCE [LARGE SCALE GENOMIC DNA]</scope>
    <source>
        <strain evidence="1 2">DSM 15149</strain>
    </source>
</reference>
<proteinExistence type="predicted"/>
<dbReference type="InterPro" id="IPR038712">
    <property type="entry name" value="PixA-like_sf"/>
</dbReference>
<dbReference type="Gene3D" id="2.60.40.3910">
    <property type="entry name" value="Inclusion body protein"/>
    <property type="match status" value="1"/>
</dbReference>
<dbReference type="InterPro" id="IPR021087">
    <property type="entry name" value="Uncharacterised_PixA/AidA"/>
</dbReference>
<dbReference type="RefSeq" id="WP_012776441.1">
    <property type="nucleotide sequence ID" value="NC_012962.1"/>
</dbReference>
<organism evidence="1 2">
    <name type="scientific">Photorhabdus asymbiotica</name>
    <dbReference type="NCBI Taxonomy" id="291112"/>
    <lineage>
        <taxon>Bacteria</taxon>
        <taxon>Pseudomonadati</taxon>
        <taxon>Pseudomonadota</taxon>
        <taxon>Gammaproteobacteria</taxon>
        <taxon>Enterobacterales</taxon>
        <taxon>Morganellaceae</taxon>
        <taxon>Photorhabdus</taxon>
    </lineage>
</organism>
<keyword evidence="2" id="KW-1185">Reference proteome</keyword>
<evidence type="ECO:0000313" key="1">
    <source>
        <dbReference type="EMBL" id="RKS54497.1"/>
    </source>
</evidence>
<accession>A0ABX9SIH6</accession>
<dbReference type="Pfam" id="PF12306">
    <property type="entry name" value="PixA"/>
    <property type="match status" value="1"/>
</dbReference>
<dbReference type="Proteomes" id="UP000280955">
    <property type="component" value="Unassembled WGS sequence"/>
</dbReference>
<sequence length="190" mass="21719">MNSIEYIPSEDRSFKPIDVIVCVDAQTIEDDITAGKLKLSKTQNSPTGISNKYFYYITSQNQLYAPKNNATGELEITDKVGGIVRWRASSLSTQFDYQVFLYHMTGSGVNTYISLPTLIETDFNIVVPEQKGTGLPNHIYPVTFKPRRVYHQQSTLLSPGRAQYTWYISIYNRWNNLIGYCTHDPFINII</sequence>